<evidence type="ECO:0000313" key="5">
    <source>
        <dbReference type="EMBL" id="MEP0820271.1"/>
    </source>
</evidence>
<comment type="caution">
    <text evidence="5">The sequence shown here is derived from an EMBL/GenBank/DDBJ whole genome shotgun (WGS) entry which is preliminary data.</text>
</comment>
<dbReference type="PANTHER" id="PTHR30408">
    <property type="entry name" value="TYPE-1 RESTRICTION ENZYME ECOKI SPECIFICITY PROTEIN"/>
    <property type="match status" value="1"/>
</dbReference>
<evidence type="ECO:0000259" key="4">
    <source>
        <dbReference type="Pfam" id="PF01420"/>
    </source>
</evidence>
<dbReference type="Proteomes" id="UP001464891">
    <property type="component" value="Unassembled WGS sequence"/>
</dbReference>
<name>A0ABV0JES5_9CYAN</name>
<dbReference type="InterPro" id="IPR000055">
    <property type="entry name" value="Restrct_endonuc_typeI_TRD"/>
</dbReference>
<evidence type="ECO:0000313" key="6">
    <source>
        <dbReference type="Proteomes" id="UP001464891"/>
    </source>
</evidence>
<dbReference type="CDD" id="cd17246">
    <property type="entry name" value="RMtype1_S_SonII-TRD2-CR2_like"/>
    <property type="match status" value="1"/>
</dbReference>
<accession>A0ABV0JES5</accession>
<keyword evidence="5" id="KW-0540">Nuclease</keyword>
<dbReference type="Pfam" id="PF01420">
    <property type="entry name" value="Methylase_S"/>
    <property type="match status" value="2"/>
</dbReference>
<comment type="similarity">
    <text evidence="1">Belongs to the type-I restriction system S methylase family.</text>
</comment>
<proteinExistence type="inferred from homology"/>
<dbReference type="SUPFAM" id="SSF116734">
    <property type="entry name" value="DNA methylase specificity domain"/>
    <property type="match status" value="2"/>
</dbReference>
<dbReference type="PANTHER" id="PTHR30408:SF12">
    <property type="entry name" value="TYPE I RESTRICTION ENZYME MJAVIII SPECIFICITY SUBUNIT"/>
    <property type="match status" value="1"/>
</dbReference>
<keyword evidence="3" id="KW-0238">DNA-binding</keyword>
<dbReference type="GO" id="GO:0004519">
    <property type="term" value="F:endonuclease activity"/>
    <property type="evidence" value="ECO:0007669"/>
    <property type="project" value="UniProtKB-KW"/>
</dbReference>
<sequence length="420" mass="47788">MPLKITNGQLPEGWVEKKFGEIALLNRGHNPPKSKFIHQPKKGYVRFYQIRDGKSDNYEVYVPDTPQLHKVEPDDILMVAYRHIGRVFRGASGAFNVALCKITNKDRSILDDDYLFYIIPTEFVRGELMKQAERSLIPSMSVKHLAEIKIPVPPLSEQKRIVAILNEAFEGIDRAIANTEKNLTNARQLFESYLNAIFTQKGDGWEEKKIEDVCESIIDCVNKTAPVIDEPSPFKMIRTTNVRGGYVNLDSVRYVTEETYRQWTRRQIPKRGDVLLTREAPMGEVGMLLTNDHVFLGQRIVSYRTDSSKLDNRFLLYAFQSNGLQSQIKAFASGSTVQHMRVPDTKILRIAVPSLSIQRQVVQKLDTLLFQTQRLEAIYRQKLSALNELKQSILQRAFTGELTADTANQATKAAKEVVAA</sequence>
<dbReference type="InterPro" id="IPR044946">
    <property type="entry name" value="Restrct_endonuc_typeI_TRD_sf"/>
</dbReference>
<feature type="domain" description="Type I restriction modification DNA specificity" evidence="4">
    <location>
        <begin position="203"/>
        <end position="373"/>
    </location>
</feature>
<feature type="domain" description="Type I restriction modification DNA specificity" evidence="4">
    <location>
        <begin position="11"/>
        <end position="170"/>
    </location>
</feature>
<organism evidence="5 6">
    <name type="scientific">Trichocoleus desertorum GB2-A4</name>
    <dbReference type="NCBI Taxonomy" id="2933944"/>
    <lineage>
        <taxon>Bacteria</taxon>
        <taxon>Bacillati</taxon>
        <taxon>Cyanobacteriota</taxon>
        <taxon>Cyanophyceae</taxon>
        <taxon>Leptolyngbyales</taxon>
        <taxon>Trichocoleusaceae</taxon>
        <taxon>Trichocoleus</taxon>
    </lineage>
</organism>
<protein>
    <submittedName>
        <fullName evidence="5">Restriction endonuclease subunit S</fullName>
    </submittedName>
</protein>
<dbReference type="Gene3D" id="3.90.220.20">
    <property type="entry name" value="DNA methylase specificity domains"/>
    <property type="match status" value="2"/>
</dbReference>
<evidence type="ECO:0000256" key="3">
    <source>
        <dbReference type="ARBA" id="ARBA00023125"/>
    </source>
</evidence>
<dbReference type="InterPro" id="IPR052021">
    <property type="entry name" value="Type-I_RS_S_subunit"/>
</dbReference>
<keyword evidence="5" id="KW-0255">Endonuclease</keyword>
<evidence type="ECO:0000256" key="1">
    <source>
        <dbReference type="ARBA" id="ARBA00010923"/>
    </source>
</evidence>
<reference evidence="5 6" key="1">
    <citation type="submission" date="2022-04" db="EMBL/GenBank/DDBJ databases">
        <title>Positive selection, recombination, and allopatry shape intraspecific diversity of widespread and dominant cyanobacteria.</title>
        <authorList>
            <person name="Wei J."/>
            <person name="Shu W."/>
            <person name="Hu C."/>
        </authorList>
    </citation>
    <scope>NUCLEOTIDE SEQUENCE [LARGE SCALE GENOMIC DNA]</scope>
    <source>
        <strain evidence="5 6">GB2-A4</strain>
    </source>
</reference>
<gene>
    <name evidence="5" type="ORF">NC998_24540</name>
</gene>
<keyword evidence="6" id="KW-1185">Reference proteome</keyword>
<dbReference type="EMBL" id="JAMPKM010000024">
    <property type="protein sequence ID" value="MEP0820271.1"/>
    <property type="molecule type" value="Genomic_DNA"/>
</dbReference>
<keyword evidence="5" id="KW-0378">Hydrolase</keyword>
<dbReference type="RefSeq" id="WP_199299377.1">
    <property type="nucleotide sequence ID" value="NZ_JAMPKM010000024.1"/>
</dbReference>
<keyword evidence="2" id="KW-0680">Restriction system</keyword>
<evidence type="ECO:0000256" key="2">
    <source>
        <dbReference type="ARBA" id="ARBA00022747"/>
    </source>
</evidence>